<accession>A0A191ZK69</accession>
<sequence>MIREQGEVVALVPGGVLVETQRASGCASCSSQKGCGVRVLQGVFGGRRHRVTAQTTLPLRIGDRVELVLPASALVHAALLMYLLPLVALVVGAVIGQIVFHTNGAAILGSASGFVLSLVLVARLQSATHRQGRFAPRVEQVLFRAAD</sequence>
<keyword evidence="1" id="KW-0472">Membrane</keyword>
<organism evidence="2 3">
    <name type="scientific">Halothiobacillus diazotrophicus</name>
    <dbReference type="NCBI Taxonomy" id="1860122"/>
    <lineage>
        <taxon>Bacteria</taxon>
        <taxon>Pseudomonadati</taxon>
        <taxon>Pseudomonadota</taxon>
        <taxon>Gammaproteobacteria</taxon>
        <taxon>Chromatiales</taxon>
        <taxon>Halothiobacillaceae</taxon>
        <taxon>Halothiobacillus</taxon>
    </lineage>
</organism>
<dbReference type="EMBL" id="CP016027">
    <property type="protein sequence ID" value="ANJ68301.1"/>
    <property type="molecule type" value="Genomic_DNA"/>
</dbReference>
<dbReference type="InterPro" id="IPR007359">
    <property type="entry name" value="SigmaE_reg_RseC_MucC"/>
</dbReference>
<proteinExistence type="predicted"/>
<evidence type="ECO:0000256" key="1">
    <source>
        <dbReference type="SAM" id="Phobius"/>
    </source>
</evidence>
<dbReference type="KEGG" id="haz:A9404_05355"/>
<dbReference type="STRING" id="1860122.A9404_05355"/>
<dbReference type="PIRSF" id="PIRSF004923">
    <property type="entry name" value="RseC"/>
    <property type="match status" value="1"/>
</dbReference>
<dbReference type="Pfam" id="PF04246">
    <property type="entry name" value="RseC_MucC"/>
    <property type="match status" value="1"/>
</dbReference>
<name>A0A191ZK69_9GAMM</name>
<gene>
    <name evidence="2" type="ORF">A9404_05355</name>
</gene>
<feature type="transmembrane region" description="Helical" evidence="1">
    <location>
        <begin position="79"/>
        <end position="100"/>
    </location>
</feature>
<dbReference type="PANTHER" id="PTHR35867">
    <property type="entry name" value="PROTEIN RSEC"/>
    <property type="match status" value="1"/>
</dbReference>
<dbReference type="InterPro" id="IPR026268">
    <property type="entry name" value="RseC"/>
</dbReference>
<dbReference type="AlphaFoldDB" id="A0A191ZK69"/>
<protein>
    <submittedName>
        <fullName evidence="2">Uncharacterized protein</fullName>
    </submittedName>
</protein>
<evidence type="ECO:0000313" key="3">
    <source>
        <dbReference type="Proteomes" id="UP000078596"/>
    </source>
</evidence>
<evidence type="ECO:0000313" key="2">
    <source>
        <dbReference type="EMBL" id="ANJ68301.1"/>
    </source>
</evidence>
<keyword evidence="3" id="KW-1185">Reference proteome</keyword>
<keyword evidence="1" id="KW-1133">Transmembrane helix</keyword>
<dbReference type="Proteomes" id="UP000078596">
    <property type="component" value="Chromosome"/>
</dbReference>
<keyword evidence="1" id="KW-0812">Transmembrane</keyword>
<dbReference type="PANTHER" id="PTHR35867:SF1">
    <property type="entry name" value="PROTEIN RSEC"/>
    <property type="match status" value="1"/>
</dbReference>
<feature type="transmembrane region" description="Helical" evidence="1">
    <location>
        <begin position="106"/>
        <end position="124"/>
    </location>
</feature>
<reference evidence="2 3" key="1">
    <citation type="submission" date="2016-06" db="EMBL/GenBank/DDBJ databases">
        <title>Insight into the functional genes involving in sulfur oxidation in Pearl River water.</title>
        <authorList>
            <person name="Luo J."/>
            <person name="Tan X."/>
            <person name="Lin W."/>
        </authorList>
    </citation>
    <scope>NUCLEOTIDE SEQUENCE [LARGE SCALE GENOMIC DNA]</scope>
    <source>
        <strain evidence="2 3">LS2</strain>
    </source>
</reference>